<accession>A0A5B7HDY8</accession>
<comment type="caution">
    <text evidence="1">The sequence shown here is derived from an EMBL/GenBank/DDBJ whole genome shotgun (WGS) entry which is preliminary data.</text>
</comment>
<sequence length="57" mass="6256">MLADDSPPPNLSAKSLRLAALSSILWRRRDSINGRQTCVYMSHLIGSNAEDPNETVS</sequence>
<dbReference type="AlphaFoldDB" id="A0A5B7HDY8"/>
<proteinExistence type="predicted"/>
<evidence type="ECO:0000313" key="1">
    <source>
        <dbReference type="EMBL" id="MPC70971.1"/>
    </source>
</evidence>
<keyword evidence="2" id="KW-1185">Reference proteome</keyword>
<dbReference type="Proteomes" id="UP000324222">
    <property type="component" value="Unassembled WGS sequence"/>
</dbReference>
<organism evidence="1 2">
    <name type="scientific">Portunus trituberculatus</name>
    <name type="common">Swimming crab</name>
    <name type="synonym">Neptunus trituberculatus</name>
    <dbReference type="NCBI Taxonomy" id="210409"/>
    <lineage>
        <taxon>Eukaryota</taxon>
        <taxon>Metazoa</taxon>
        <taxon>Ecdysozoa</taxon>
        <taxon>Arthropoda</taxon>
        <taxon>Crustacea</taxon>
        <taxon>Multicrustacea</taxon>
        <taxon>Malacostraca</taxon>
        <taxon>Eumalacostraca</taxon>
        <taxon>Eucarida</taxon>
        <taxon>Decapoda</taxon>
        <taxon>Pleocyemata</taxon>
        <taxon>Brachyura</taxon>
        <taxon>Eubrachyura</taxon>
        <taxon>Portunoidea</taxon>
        <taxon>Portunidae</taxon>
        <taxon>Portuninae</taxon>
        <taxon>Portunus</taxon>
    </lineage>
</organism>
<evidence type="ECO:0000313" key="2">
    <source>
        <dbReference type="Proteomes" id="UP000324222"/>
    </source>
</evidence>
<name>A0A5B7HDY8_PORTR</name>
<gene>
    <name evidence="1" type="ORF">E2C01_065237</name>
</gene>
<reference evidence="1 2" key="1">
    <citation type="submission" date="2019-05" db="EMBL/GenBank/DDBJ databases">
        <title>Another draft genome of Portunus trituberculatus and its Hox gene families provides insights of decapod evolution.</title>
        <authorList>
            <person name="Jeong J.-H."/>
            <person name="Song I."/>
            <person name="Kim S."/>
            <person name="Choi T."/>
            <person name="Kim D."/>
            <person name="Ryu S."/>
            <person name="Kim W."/>
        </authorList>
    </citation>
    <scope>NUCLEOTIDE SEQUENCE [LARGE SCALE GENOMIC DNA]</scope>
    <source>
        <tissue evidence="1">Muscle</tissue>
    </source>
</reference>
<dbReference type="EMBL" id="VSRR010032051">
    <property type="protein sequence ID" value="MPC70971.1"/>
    <property type="molecule type" value="Genomic_DNA"/>
</dbReference>
<protein>
    <submittedName>
        <fullName evidence="1">Uncharacterized protein</fullName>
    </submittedName>
</protein>